<sequence length="64" mass="6511">MSFIRGLIVFAVVVGGVGGVAHAAEVHPQARAAMPPALEPLAVTAPGHTTRAADQVTATRRPIT</sequence>
<organism evidence="2 3">
    <name type="scientific">Celeribacter baekdonensis</name>
    <dbReference type="NCBI Taxonomy" id="875171"/>
    <lineage>
        <taxon>Bacteria</taxon>
        <taxon>Pseudomonadati</taxon>
        <taxon>Pseudomonadota</taxon>
        <taxon>Alphaproteobacteria</taxon>
        <taxon>Rhodobacterales</taxon>
        <taxon>Roseobacteraceae</taxon>
        <taxon>Celeribacter</taxon>
    </lineage>
</organism>
<feature type="region of interest" description="Disordered" evidence="1">
    <location>
        <begin position="44"/>
        <end position="64"/>
    </location>
</feature>
<accession>A0A2R4LZN6</accession>
<gene>
    <name evidence="2" type="ORF">DA792_04185</name>
</gene>
<reference evidence="2 3" key="1">
    <citation type="submission" date="2018-03" db="EMBL/GenBank/DDBJ databases">
        <title>The Complete Genome of Celeribacter baekdonensis strain LH4, a Thiosulfate-Oxidizing Alphaproteobacterium Isolated from Gulf of Mexico Continental Slope Sediments.</title>
        <authorList>
            <person name="Flood B.E."/>
            <person name="Bailey J.V."/>
            <person name="Leprich D."/>
        </authorList>
    </citation>
    <scope>NUCLEOTIDE SEQUENCE [LARGE SCALE GENOMIC DNA]</scope>
    <source>
        <strain evidence="2 3">LH4</strain>
    </source>
</reference>
<dbReference type="RefSeq" id="WP_107718371.1">
    <property type="nucleotide sequence ID" value="NZ_CP028475.1"/>
</dbReference>
<name>A0A2R4LZN6_9RHOB</name>
<dbReference type="Proteomes" id="UP000241447">
    <property type="component" value="Chromosome"/>
</dbReference>
<protein>
    <submittedName>
        <fullName evidence="2">Uncharacterized protein</fullName>
    </submittedName>
</protein>
<evidence type="ECO:0000256" key="1">
    <source>
        <dbReference type="SAM" id="MobiDB-lite"/>
    </source>
</evidence>
<dbReference type="KEGG" id="cbak:DA792_04185"/>
<dbReference type="EMBL" id="CP028475">
    <property type="protein sequence ID" value="AVW90385.1"/>
    <property type="molecule type" value="Genomic_DNA"/>
</dbReference>
<evidence type="ECO:0000313" key="3">
    <source>
        <dbReference type="Proteomes" id="UP000241447"/>
    </source>
</evidence>
<proteinExistence type="predicted"/>
<evidence type="ECO:0000313" key="2">
    <source>
        <dbReference type="EMBL" id="AVW90385.1"/>
    </source>
</evidence>
<dbReference type="AlphaFoldDB" id="A0A2R4LZN6"/>